<accession>A0A177K8X0</accession>
<gene>
    <name evidence="1" type="ORF">AYL44_13630</name>
</gene>
<reference evidence="1 2" key="1">
    <citation type="submission" date="2016-02" db="EMBL/GenBank/DDBJ databases">
        <authorList>
            <person name="Wen L."/>
            <person name="He K."/>
            <person name="Yang H."/>
        </authorList>
    </citation>
    <scope>NUCLEOTIDE SEQUENCE [LARGE SCALE GENOMIC DNA]</scope>
    <source>
        <strain evidence="1 2">CD11_3</strain>
    </source>
</reference>
<name>A0A177K8X0_9MICO</name>
<dbReference type="AlphaFoldDB" id="A0A177K8X0"/>
<organism evidence="1 2">
    <name type="scientific">Microbacterium oleivorans</name>
    <dbReference type="NCBI Taxonomy" id="273677"/>
    <lineage>
        <taxon>Bacteria</taxon>
        <taxon>Bacillati</taxon>
        <taxon>Actinomycetota</taxon>
        <taxon>Actinomycetes</taxon>
        <taxon>Micrococcales</taxon>
        <taxon>Microbacteriaceae</taxon>
        <taxon>Microbacterium</taxon>
    </lineage>
</organism>
<dbReference type="Proteomes" id="UP000076998">
    <property type="component" value="Unassembled WGS sequence"/>
</dbReference>
<evidence type="ECO:0000313" key="1">
    <source>
        <dbReference type="EMBL" id="OAH49041.1"/>
    </source>
</evidence>
<comment type="caution">
    <text evidence="1">The sequence shown here is derived from an EMBL/GenBank/DDBJ whole genome shotgun (WGS) entry which is preliminary data.</text>
</comment>
<sequence length="74" mass="7839">MVKSMEVLDSYGSVDVSDTVATWHEVEAGFWVGNTHGAFLGTVEQNPAGWIARDHTGGFVGKYPDAAEARAAIG</sequence>
<proteinExistence type="predicted"/>
<dbReference type="EMBL" id="LSTV01000005">
    <property type="protein sequence ID" value="OAH49041.1"/>
    <property type="molecule type" value="Genomic_DNA"/>
</dbReference>
<evidence type="ECO:0000313" key="2">
    <source>
        <dbReference type="Proteomes" id="UP000076998"/>
    </source>
</evidence>
<dbReference type="OrthoDB" id="4978955at2"/>
<protein>
    <submittedName>
        <fullName evidence="1">Uncharacterized protein</fullName>
    </submittedName>
</protein>